<evidence type="ECO:0000313" key="4">
    <source>
        <dbReference type="Proteomes" id="UP000192847"/>
    </source>
</evidence>
<feature type="domain" description="Peptidase S53" evidence="2">
    <location>
        <begin position="19"/>
        <end position="341"/>
    </location>
</feature>
<dbReference type="PANTHER" id="PTHR14218">
    <property type="entry name" value="PROTEASE S8 TRIPEPTIDYL PEPTIDASE I CLN2"/>
    <property type="match status" value="1"/>
</dbReference>
<feature type="region of interest" description="Disordered" evidence="1">
    <location>
        <begin position="215"/>
        <end position="241"/>
    </location>
</feature>
<evidence type="ECO:0000313" key="3">
    <source>
        <dbReference type="EMBL" id="ORB81787.1"/>
    </source>
</evidence>
<feature type="region of interest" description="Disordered" evidence="1">
    <location>
        <begin position="1"/>
        <end position="20"/>
    </location>
</feature>
<accession>A0ABX3TSF9</accession>
<dbReference type="PANTHER" id="PTHR14218:SF15">
    <property type="entry name" value="TRIPEPTIDYL-PEPTIDASE 1"/>
    <property type="match status" value="1"/>
</dbReference>
<dbReference type="RefSeq" id="WP_083186857.1">
    <property type="nucleotide sequence ID" value="NZ_MVIL01000003.1"/>
</dbReference>
<reference evidence="3 4" key="1">
    <citation type="submission" date="2017-02" db="EMBL/GenBank/DDBJ databases">
        <title>The new phylogeny of genus Mycobacterium.</title>
        <authorList>
            <person name="Tortoli E."/>
            <person name="Trovato A."/>
            <person name="Cirillo D.M."/>
        </authorList>
    </citation>
    <scope>NUCLEOTIDE SEQUENCE [LARGE SCALE GENOMIC DNA]</scope>
    <source>
        <strain evidence="3 4">CCUG 56329</strain>
    </source>
</reference>
<dbReference type="InterPro" id="IPR050819">
    <property type="entry name" value="Tripeptidyl-peptidase_I"/>
</dbReference>
<dbReference type="InterPro" id="IPR030400">
    <property type="entry name" value="Sedolisin_dom"/>
</dbReference>
<dbReference type="InterPro" id="IPR036852">
    <property type="entry name" value="Peptidase_S8/S53_dom_sf"/>
</dbReference>
<evidence type="ECO:0000259" key="2">
    <source>
        <dbReference type="PROSITE" id="PS51695"/>
    </source>
</evidence>
<sequence>MTASFRTGIRRPRSSNPASLTPRQVAAAYHFPIGQASGRGYTGGIVELGGGFNAKQVSEYFTANDLPAPTFVSVPVAGGRNKQDSADGADGEVQLDMIVAGAVAPAATFRVYFAPNTDAGFLAAIKQAVAECDGVSISWGGPESSWDGATMDEFAAVIKAARAKGVPVFVAAGDTGSQDSSGAGNQVDFPASAPDAIGCGGTRLALTAAGERASEVTWDDNDTSSATGGGVSKHFPGRQVPDIAGNADPDTGYEVMIDGESTVIGGTSAVAPLMLGLHALLWECNGGKSFDFMNLVTSNPAALYDVTAGDNGAYRAGPGRDETTGFGVPDGAKLLAALTAGSAPPSPPPAADALADFPAKAVDGWLEHTHRYTKAEAEAADALTAWLKAHGVTV</sequence>
<dbReference type="SUPFAM" id="SSF52743">
    <property type="entry name" value="Subtilisin-like"/>
    <property type="match status" value="1"/>
</dbReference>
<evidence type="ECO:0000256" key="1">
    <source>
        <dbReference type="SAM" id="MobiDB-lite"/>
    </source>
</evidence>
<dbReference type="Proteomes" id="UP000192847">
    <property type="component" value="Unassembled WGS sequence"/>
</dbReference>
<dbReference type="Gene3D" id="3.40.50.200">
    <property type="entry name" value="Peptidase S8/S53 domain"/>
    <property type="match status" value="1"/>
</dbReference>
<dbReference type="InterPro" id="IPR000209">
    <property type="entry name" value="Peptidase_S8/S53_dom"/>
</dbReference>
<protein>
    <recommendedName>
        <fullName evidence="2">Peptidase S53 domain-containing protein</fullName>
    </recommendedName>
</protein>
<dbReference type="CDD" id="cd04056">
    <property type="entry name" value="Peptidases_S53"/>
    <property type="match status" value="1"/>
</dbReference>
<keyword evidence="4" id="KW-1185">Reference proteome</keyword>
<comment type="caution">
    <text evidence="3">The sequence shown here is derived from an EMBL/GenBank/DDBJ whole genome shotgun (WGS) entry which is preliminary data.</text>
</comment>
<name>A0ABX3TSF9_9MYCO</name>
<gene>
    <name evidence="3" type="ORF">BST46_01970</name>
</gene>
<dbReference type="PROSITE" id="PS51695">
    <property type="entry name" value="SEDOLISIN"/>
    <property type="match status" value="1"/>
</dbReference>
<organism evidence="3 4">
    <name type="scientific">Mycobacterium timonense</name>
    <dbReference type="NCBI Taxonomy" id="701043"/>
    <lineage>
        <taxon>Bacteria</taxon>
        <taxon>Bacillati</taxon>
        <taxon>Actinomycetota</taxon>
        <taxon>Actinomycetes</taxon>
        <taxon>Mycobacteriales</taxon>
        <taxon>Mycobacteriaceae</taxon>
        <taxon>Mycobacterium</taxon>
        <taxon>Mycobacterium avium complex (MAC)</taxon>
    </lineage>
</organism>
<dbReference type="Pfam" id="PF00082">
    <property type="entry name" value="Peptidase_S8"/>
    <property type="match status" value="1"/>
</dbReference>
<dbReference type="EMBL" id="MVIL01000003">
    <property type="protein sequence ID" value="ORB81787.1"/>
    <property type="molecule type" value="Genomic_DNA"/>
</dbReference>
<proteinExistence type="predicted"/>